<protein>
    <recommendedName>
        <fullName evidence="1">Actinobacteria/chloroflexi VLRF1 release factor domain-containing protein</fullName>
    </recommendedName>
</protein>
<evidence type="ECO:0000313" key="2">
    <source>
        <dbReference type="EMBL" id="SVC86755.1"/>
    </source>
</evidence>
<dbReference type="InterPro" id="IPR040783">
    <property type="entry name" value="VLRF1"/>
</dbReference>
<proteinExistence type="predicted"/>
<sequence>MEITQTGDRYLYRSSLFSHLEKMESESWTDKTVYVTPASITEDSATALLAGPAFVPLIRHLGKSENGYVIFRREANFEVVEPPLPIPMDAIMEGQDALLLEDIFLEPHTIAVLLLRLGRYAIAVLHGEELIVTKTEGRYVKNRHKAGGSSQRRFERSRERLIRELYDKTCSVAQNLLEPHKTDITKIFLGGDKHILNGFRKRCKSIQIMEDKISSRLLSIDSPNQETLKTIHREIFKSRVRTFDLTVS</sequence>
<dbReference type="Gene3D" id="3.30.420.60">
    <property type="entry name" value="eRF1 domain 2"/>
    <property type="match status" value="1"/>
</dbReference>
<dbReference type="InterPro" id="IPR042226">
    <property type="entry name" value="eFR1_2_sf"/>
</dbReference>
<name>A0A382QPA4_9ZZZZ</name>
<feature type="domain" description="Actinobacteria/chloroflexi VLRF1 release factor" evidence="1">
    <location>
        <begin position="109"/>
        <end position="241"/>
    </location>
</feature>
<dbReference type="AlphaFoldDB" id="A0A382QPA4"/>
<dbReference type="SUPFAM" id="SSF53137">
    <property type="entry name" value="Translational machinery components"/>
    <property type="match status" value="1"/>
</dbReference>
<dbReference type="Pfam" id="PF18859">
    <property type="entry name" value="acVLRF1"/>
    <property type="match status" value="1"/>
</dbReference>
<reference evidence="2" key="1">
    <citation type="submission" date="2018-05" db="EMBL/GenBank/DDBJ databases">
        <authorList>
            <person name="Lanie J.A."/>
            <person name="Ng W.-L."/>
            <person name="Kazmierczak K.M."/>
            <person name="Andrzejewski T.M."/>
            <person name="Davidsen T.M."/>
            <person name="Wayne K.J."/>
            <person name="Tettelin H."/>
            <person name="Glass J.I."/>
            <person name="Rusch D."/>
            <person name="Podicherti R."/>
            <person name="Tsui H.-C.T."/>
            <person name="Winkler M.E."/>
        </authorList>
    </citation>
    <scope>NUCLEOTIDE SEQUENCE</scope>
</reference>
<evidence type="ECO:0000259" key="1">
    <source>
        <dbReference type="Pfam" id="PF18859"/>
    </source>
</evidence>
<gene>
    <name evidence="2" type="ORF">METZ01_LOCUS339609</name>
</gene>
<accession>A0A382QPA4</accession>
<organism evidence="2">
    <name type="scientific">marine metagenome</name>
    <dbReference type="NCBI Taxonomy" id="408172"/>
    <lineage>
        <taxon>unclassified sequences</taxon>
        <taxon>metagenomes</taxon>
        <taxon>ecological metagenomes</taxon>
    </lineage>
</organism>
<dbReference type="EMBL" id="UINC01115602">
    <property type="protein sequence ID" value="SVC86755.1"/>
    <property type="molecule type" value="Genomic_DNA"/>
</dbReference>